<evidence type="ECO:0000313" key="2">
    <source>
        <dbReference type="EMBL" id="KKL87202.1"/>
    </source>
</evidence>
<gene>
    <name evidence="2" type="ORF">LCGC14_1937070</name>
</gene>
<dbReference type="Gene3D" id="1.10.10.60">
    <property type="entry name" value="Homeodomain-like"/>
    <property type="match status" value="1"/>
</dbReference>
<dbReference type="EMBL" id="LAZR01020900">
    <property type="protein sequence ID" value="KKL87202.1"/>
    <property type="molecule type" value="Genomic_DNA"/>
</dbReference>
<feature type="region of interest" description="Disordered" evidence="1">
    <location>
        <begin position="1"/>
        <end position="43"/>
    </location>
</feature>
<comment type="caution">
    <text evidence="2">The sequence shown here is derived from an EMBL/GenBank/DDBJ whole genome shotgun (WGS) entry which is preliminary data.</text>
</comment>
<sequence>MDARSPGSEAHAVDGEAPAPDADPRIASFHRKSEQCRQAALTRHGRARKLREDDARSRVGDILADEITDEDLIRLAAPDSTPTEAQLRYARAYVTSPPRATLKEIAHTAEVDPATVRRWKAQGGFRVWLGKVATELTGTAVARVWRAMLDRALDGDVRAAKMVFERFDPDFGRLRAEPKRRQESPGSNLDAELAAFKARGGVGVPVVDVEEVDAPAAEAEGANAGRFWGG</sequence>
<reference evidence="2" key="1">
    <citation type="journal article" date="2015" name="Nature">
        <title>Complex archaea that bridge the gap between prokaryotes and eukaryotes.</title>
        <authorList>
            <person name="Spang A."/>
            <person name="Saw J.H."/>
            <person name="Jorgensen S.L."/>
            <person name="Zaremba-Niedzwiedzka K."/>
            <person name="Martijn J."/>
            <person name="Lind A.E."/>
            <person name="van Eijk R."/>
            <person name="Schleper C."/>
            <person name="Guy L."/>
            <person name="Ettema T.J."/>
        </authorList>
    </citation>
    <scope>NUCLEOTIDE SEQUENCE</scope>
</reference>
<evidence type="ECO:0000256" key="1">
    <source>
        <dbReference type="SAM" id="MobiDB-lite"/>
    </source>
</evidence>
<protein>
    <submittedName>
        <fullName evidence="2">Uncharacterized protein</fullName>
    </submittedName>
</protein>
<name>A0A0F9IIU9_9ZZZZ</name>
<organism evidence="2">
    <name type="scientific">marine sediment metagenome</name>
    <dbReference type="NCBI Taxonomy" id="412755"/>
    <lineage>
        <taxon>unclassified sequences</taxon>
        <taxon>metagenomes</taxon>
        <taxon>ecological metagenomes</taxon>
    </lineage>
</organism>
<dbReference type="AlphaFoldDB" id="A0A0F9IIU9"/>
<accession>A0A0F9IIU9</accession>
<proteinExistence type="predicted"/>